<feature type="non-terminal residue" evidence="1">
    <location>
        <position position="1"/>
    </location>
</feature>
<organism evidence="1">
    <name type="scientific">marine metagenome</name>
    <dbReference type="NCBI Taxonomy" id="408172"/>
    <lineage>
        <taxon>unclassified sequences</taxon>
        <taxon>metagenomes</taxon>
        <taxon>ecological metagenomes</taxon>
    </lineage>
</organism>
<reference evidence="1" key="1">
    <citation type="submission" date="2018-05" db="EMBL/GenBank/DDBJ databases">
        <authorList>
            <person name="Lanie J.A."/>
            <person name="Ng W.-L."/>
            <person name="Kazmierczak K.M."/>
            <person name="Andrzejewski T.M."/>
            <person name="Davidsen T.M."/>
            <person name="Wayne K.J."/>
            <person name="Tettelin H."/>
            <person name="Glass J.I."/>
            <person name="Rusch D."/>
            <person name="Podicherti R."/>
            <person name="Tsui H.-C.T."/>
            <person name="Winkler M.E."/>
        </authorList>
    </citation>
    <scope>NUCLEOTIDE SEQUENCE</scope>
</reference>
<protein>
    <submittedName>
        <fullName evidence="1">Uncharacterized protein</fullName>
    </submittedName>
</protein>
<evidence type="ECO:0000313" key="1">
    <source>
        <dbReference type="EMBL" id="SVD49901.1"/>
    </source>
</evidence>
<gene>
    <name evidence="1" type="ORF">METZ01_LOCUS402755</name>
</gene>
<name>A0A382VVH1_9ZZZZ</name>
<dbReference type="AlphaFoldDB" id="A0A382VVH1"/>
<accession>A0A382VVH1</accession>
<proteinExistence type="predicted"/>
<dbReference type="EMBL" id="UINC01154548">
    <property type="protein sequence ID" value="SVD49901.1"/>
    <property type="molecule type" value="Genomic_DNA"/>
</dbReference>
<sequence>IRRPYFADFKQREFILFGVRRQREPESPPGIHRL</sequence>